<dbReference type="SUPFAM" id="SSF54452">
    <property type="entry name" value="MHC antigen-recognition domain"/>
    <property type="match status" value="1"/>
</dbReference>
<feature type="domain" description="MHC class II beta chain N-terminal" evidence="11">
    <location>
        <begin position="39"/>
        <end position="105"/>
    </location>
</feature>
<sequence>ATGRVVGAGAVLVALVVLGAHPSGGKETSAGYFQHMFKCDCYFTNGTERVRLVKRYIYNREQRVHFDSDVGHYVADTLLGKPDAEYWNSQPDILERDRAEVDTFC</sequence>
<feature type="signal peptide" evidence="10">
    <location>
        <begin position="1"/>
        <end position="25"/>
    </location>
</feature>
<dbReference type="InterPro" id="IPR011162">
    <property type="entry name" value="MHC_I/II-like_Ag-recog"/>
</dbReference>
<evidence type="ECO:0000256" key="8">
    <source>
        <dbReference type="ARBA" id="ARBA00023180"/>
    </source>
</evidence>
<dbReference type="SMART" id="SM00921">
    <property type="entry name" value="MHC_II_beta"/>
    <property type="match status" value="1"/>
</dbReference>
<dbReference type="InterPro" id="IPR014745">
    <property type="entry name" value="MHC_II_a/b_N"/>
</dbReference>
<keyword evidence="9" id="KW-0491">MHC II</keyword>
<keyword evidence="7" id="KW-1015">Disulfide bond</keyword>
<keyword evidence="2" id="KW-0812">Transmembrane</keyword>
<protein>
    <submittedName>
        <fullName evidence="12">HB2D protein</fullName>
    </submittedName>
</protein>
<dbReference type="InterPro" id="IPR000353">
    <property type="entry name" value="MHC_II_b_N"/>
</dbReference>
<comment type="subcellular location">
    <subcellularLocation>
        <location evidence="1">Membrane</location>
        <topology evidence="1">Single-pass type I membrane protein</topology>
    </subcellularLocation>
</comment>
<name>A0A7L3S4U9_CEPGR</name>
<keyword evidence="4" id="KW-1133">Transmembrane helix</keyword>
<evidence type="ECO:0000313" key="12">
    <source>
        <dbReference type="EMBL" id="NXV23196.1"/>
    </source>
</evidence>
<dbReference type="InterPro" id="IPR050160">
    <property type="entry name" value="MHC/Immunoglobulin"/>
</dbReference>
<dbReference type="AlphaFoldDB" id="A0A7L3S4U9"/>
<dbReference type="GO" id="GO:0002504">
    <property type="term" value="P:antigen processing and presentation of peptide or polysaccharide antigen via MHC class II"/>
    <property type="evidence" value="ECO:0007669"/>
    <property type="project" value="UniProtKB-KW"/>
</dbReference>
<evidence type="ECO:0000256" key="5">
    <source>
        <dbReference type="ARBA" id="ARBA00023130"/>
    </source>
</evidence>
<evidence type="ECO:0000256" key="10">
    <source>
        <dbReference type="SAM" id="SignalP"/>
    </source>
</evidence>
<organism evidence="12 13">
    <name type="scientific">Cepphus grylle</name>
    <name type="common">Black guillemot</name>
    <name type="synonym">Alca grylle</name>
    <dbReference type="NCBI Taxonomy" id="28697"/>
    <lineage>
        <taxon>Eukaryota</taxon>
        <taxon>Metazoa</taxon>
        <taxon>Chordata</taxon>
        <taxon>Craniata</taxon>
        <taxon>Vertebrata</taxon>
        <taxon>Euteleostomi</taxon>
        <taxon>Archelosauria</taxon>
        <taxon>Archosauria</taxon>
        <taxon>Dinosauria</taxon>
        <taxon>Saurischia</taxon>
        <taxon>Theropoda</taxon>
        <taxon>Coelurosauria</taxon>
        <taxon>Aves</taxon>
        <taxon>Neognathae</taxon>
        <taxon>Neoaves</taxon>
        <taxon>Charadriiformes</taxon>
        <taxon>Alcidae</taxon>
        <taxon>Cepphus</taxon>
    </lineage>
</organism>
<keyword evidence="13" id="KW-1185">Reference proteome</keyword>
<keyword evidence="10" id="KW-0732">Signal</keyword>
<dbReference type="FunFam" id="3.10.320.10:FF:000001">
    <property type="entry name" value="HLA class II histocompatibility antigen, DRB1-1 beta chain"/>
    <property type="match status" value="1"/>
</dbReference>
<dbReference type="GO" id="GO:0042613">
    <property type="term" value="C:MHC class II protein complex"/>
    <property type="evidence" value="ECO:0007669"/>
    <property type="project" value="UniProtKB-KW"/>
</dbReference>
<evidence type="ECO:0000256" key="9">
    <source>
        <dbReference type="ARBA" id="ARBA00023182"/>
    </source>
</evidence>
<accession>A0A7L3S4U9</accession>
<keyword evidence="8" id="KW-0325">Glycoprotein</keyword>
<evidence type="ECO:0000256" key="2">
    <source>
        <dbReference type="ARBA" id="ARBA00022692"/>
    </source>
</evidence>
<dbReference type="Proteomes" id="UP000578766">
    <property type="component" value="Unassembled WGS sequence"/>
</dbReference>
<dbReference type="PANTHER" id="PTHR19944:SF99">
    <property type="entry name" value="HLA CLASS II HISTOCOMPATIBILITY ANTIGEN, DRB1 BETA CHAIN"/>
    <property type="match status" value="1"/>
</dbReference>
<feature type="non-terminal residue" evidence="12">
    <location>
        <position position="105"/>
    </location>
</feature>
<comment type="caution">
    <text evidence="12">The sequence shown here is derived from an EMBL/GenBank/DDBJ whole genome shotgun (WGS) entry which is preliminary data.</text>
</comment>
<dbReference type="PANTHER" id="PTHR19944">
    <property type="entry name" value="MHC CLASS II-RELATED"/>
    <property type="match status" value="1"/>
</dbReference>
<gene>
    <name evidence="12" type="primary">H2ab1</name>
    <name evidence="12" type="ORF">CEPGRY_R11610</name>
</gene>
<evidence type="ECO:0000256" key="4">
    <source>
        <dbReference type="ARBA" id="ARBA00022989"/>
    </source>
</evidence>
<keyword evidence="5" id="KW-1064">Adaptive immunity</keyword>
<dbReference type="Pfam" id="PF00969">
    <property type="entry name" value="MHC_II_beta"/>
    <property type="match status" value="1"/>
</dbReference>
<reference evidence="12 13" key="1">
    <citation type="submission" date="2019-09" db="EMBL/GenBank/DDBJ databases">
        <title>Bird 10,000 Genomes (B10K) Project - Family phase.</title>
        <authorList>
            <person name="Zhang G."/>
        </authorList>
    </citation>
    <scope>NUCLEOTIDE SEQUENCE [LARGE SCALE GENOMIC DNA]</scope>
    <source>
        <strain evidence="12">OUT-0020</strain>
        <tissue evidence="12">Liver</tissue>
    </source>
</reference>
<evidence type="ECO:0000256" key="6">
    <source>
        <dbReference type="ARBA" id="ARBA00023136"/>
    </source>
</evidence>
<dbReference type="GO" id="GO:0002250">
    <property type="term" value="P:adaptive immune response"/>
    <property type="evidence" value="ECO:0007669"/>
    <property type="project" value="UniProtKB-KW"/>
</dbReference>
<proteinExistence type="predicted"/>
<keyword evidence="6" id="KW-0472">Membrane</keyword>
<feature type="chain" id="PRO_5029463597" evidence="10">
    <location>
        <begin position="26"/>
        <end position="105"/>
    </location>
</feature>
<dbReference type="EMBL" id="VZUD01000411">
    <property type="protein sequence ID" value="NXV23196.1"/>
    <property type="molecule type" value="Genomic_DNA"/>
</dbReference>
<dbReference type="Gene3D" id="3.10.320.10">
    <property type="entry name" value="Class II Histocompatibility Antigen, M Beta Chain, Chain B, domain 1"/>
    <property type="match status" value="1"/>
</dbReference>
<evidence type="ECO:0000256" key="1">
    <source>
        <dbReference type="ARBA" id="ARBA00004479"/>
    </source>
</evidence>
<feature type="non-terminal residue" evidence="12">
    <location>
        <position position="1"/>
    </location>
</feature>
<evidence type="ECO:0000256" key="7">
    <source>
        <dbReference type="ARBA" id="ARBA00023157"/>
    </source>
</evidence>
<evidence type="ECO:0000256" key="3">
    <source>
        <dbReference type="ARBA" id="ARBA00022859"/>
    </source>
</evidence>
<evidence type="ECO:0000313" key="13">
    <source>
        <dbReference type="Proteomes" id="UP000578766"/>
    </source>
</evidence>
<evidence type="ECO:0000259" key="11">
    <source>
        <dbReference type="SMART" id="SM00921"/>
    </source>
</evidence>
<keyword evidence="3" id="KW-0391">Immunity</keyword>